<evidence type="ECO:0008006" key="3">
    <source>
        <dbReference type="Google" id="ProtNLM"/>
    </source>
</evidence>
<dbReference type="OrthoDB" id="1494932at2"/>
<sequence length="193" mass="22400">MRKISYLQWEHIFLDTSTIFAYMQGSRENNTDSDCAFVKRLIDDLNTNKSTGKQKRNFYISAVSIGEMYDKSTNIKKTESLVKKMNISTMTYVPYDTDVAEHMTSNYHKILGTTKQNSLARTLGFPEHDLVMAREWIIKDLMIIASADYFKCDTVLTIDEKSFLPLCKEVNYYGCLCKPSNFNHNDKYIFDVL</sequence>
<dbReference type="EMBL" id="SNWP01000011">
    <property type="protein sequence ID" value="TDO26557.1"/>
    <property type="molecule type" value="Genomic_DNA"/>
</dbReference>
<name>A0A4R6IW27_9BACT</name>
<dbReference type="AlphaFoldDB" id="A0A4R6IW27"/>
<dbReference type="InterPro" id="IPR029060">
    <property type="entry name" value="PIN-like_dom_sf"/>
</dbReference>
<dbReference type="Proteomes" id="UP000295741">
    <property type="component" value="Unassembled WGS sequence"/>
</dbReference>
<dbReference type="Gene3D" id="3.40.50.1010">
    <property type="entry name" value="5'-nuclease"/>
    <property type="match status" value="1"/>
</dbReference>
<evidence type="ECO:0000313" key="2">
    <source>
        <dbReference type="Proteomes" id="UP000295741"/>
    </source>
</evidence>
<reference evidence="1 2" key="1">
    <citation type="submission" date="2019-03" db="EMBL/GenBank/DDBJ databases">
        <title>Genomic Encyclopedia of Archaeal and Bacterial Type Strains, Phase II (KMG-II): from individual species to whole genera.</title>
        <authorList>
            <person name="Goeker M."/>
        </authorList>
    </citation>
    <scope>NUCLEOTIDE SEQUENCE [LARGE SCALE GENOMIC DNA]</scope>
    <source>
        <strain evidence="1 2">DSM 28323</strain>
    </source>
</reference>
<dbReference type="RefSeq" id="WP_133474399.1">
    <property type="nucleotide sequence ID" value="NZ_SNWP01000011.1"/>
</dbReference>
<protein>
    <recommendedName>
        <fullName evidence="3">PIN domain-containing protein</fullName>
    </recommendedName>
</protein>
<organism evidence="1 2">
    <name type="scientific">Sediminibacterium goheungense</name>
    <dbReference type="NCBI Taxonomy" id="1086393"/>
    <lineage>
        <taxon>Bacteria</taxon>
        <taxon>Pseudomonadati</taxon>
        <taxon>Bacteroidota</taxon>
        <taxon>Chitinophagia</taxon>
        <taxon>Chitinophagales</taxon>
        <taxon>Chitinophagaceae</taxon>
        <taxon>Sediminibacterium</taxon>
    </lineage>
</organism>
<accession>A0A4R6IW27</accession>
<comment type="caution">
    <text evidence="1">The sequence shown here is derived from an EMBL/GenBank/DDBJ whole genome shotgun (WGS) entry which is preliminary data.</text>
</comment>
<proteinExistence type="predicted"/>
<dbReference type="SUPFAM" id="SSF88723">
    <property type="entry name" value="PIN domain-like"/>
    <property type="match status" value="1"/>
</dbReference>
<keyword evidence="2" id="KW-1185">Reference proteome</keyword>
<gene>
    <name evidence="1" type="ORF">BC659_1864</name>
</gene>
<evidence type="ECO:0000313" key="1">
    <source>
        <dbReference type="EMBL" id="TDO26557.1"/>
    </source>
</evidence>